<dbReference type="AlphaFoldDB" id="A0A6V7XLI2"/>
<feature type="domain" description="BED-type" evidence="10">
    <location>
        <begin position="2"/>
        <end position="54"/>
    </location>
</feature>
<evidence type="ECO:0000313" key="12">
    <source>
        <dbReference type="Proteomes" id="UP000580250"/>
    </source>
</evidence>
<evidence type="ECO:0000256" key="6">
    <source>
        <dbReference type="ARBA" id="ARBA00023125"/>
    </source>
</evidence>
<dbReference type="GO" id="GO:0003677">
    <property type="term" value="F:DNA binding"/>
    <property type="evidence" value="ECO:0007669"/>
    <property type="project" value="UniProtKB-KW"/>
</dbReference>
<dbReference type="SUPFAM" id="SSF57667">
    <property type="entry name" value="beta-beta-alpha zinc fingers"/>
    <property type="match status" value="1"/>
</dbReference>
<dbReference type="InterPro" id="IPR008906">
    <property type="entry name" value="HATC_C_dom"/>
</dbReference>
<dbReference type="PANTHER" id="PTHR46481">
    <property type="entry name" value="ZINC FINGER BED DOMAIN-CONTAINING PROTEIN 4"/>
    <property type="match status" value="1"/>
</dbReference>
<evidence type="ECO:0000256" key="5">
    <source>
        <dbReference type="ARBA" id="ARBA00023015"/>
    </source>
</evidence>
<dbReference type="GO" id="GO:0008270">
    <property type="term" value="F:zinc ion binding"/>
    <property type="evidence" value="ECO:0007669"/>
    <property type="project" value="UniProtKB-KW"/>
</dbReference>
<evidence type="ECO:0000256" key="1">
    <source>
        <dbReference type="ARBA" id="ARBA00004123"/>
    </source>
</evidence>
<dbReference type="InterPro" id="IPR003656">
    <property type="entry name" value="Znf_BED"/>
</dbReference>
<evidence type="ECO:0000256" key="2">
    <source>
        <dbReference type="ARBA" id="ARBA00022723"/>
    </source>
</evidence>
<dbReference type="GO" id="GO:0005634">
    <property type="term" value="C:nucleus"/>
    <property type="evidence" value="ECO:0007669"/>
    <property type="project" value="UniProtKB-SubCell"/>
</dbReference>
<evidence type="ECO:0000256" key="4">
    <source>
        <dbReference type="ARBA" id="ARBA00022833"/>
    </source>
</evidence>
<dbReference type="Pfam" id="PF05699">
    <property type="entry name" value="Dimer_Tnp_hAT"/>
    <property type="match status" value="1"/>
</dbReference>
<comment type="subcellular location">
    <subcellularLocation>
        <location evidence="1">Nucleus</location>
    </subcellularLocation>
</comment>
<keyword evidence="6" id="KW-0238">DNA-binding</keyword>
<dbReference type="InterPro" id="IPR036236">
    <property type="entry name" value="Znf_C2H2_sf"/>
</dbReference>
<dbReference type="PROSITE" id="PS50808">
    <property type="entry name" value="ZF_BED"/>
    <property type="match status" value="1"/>
</dbReference>
<comment type="caution">
    <text evidence="11">The sequence shown here is derived from an EMBL/GenBank/DDBJ whole genome shotgun (WGS) entry which is preliminary data.</text>
</comment>
<dbReference type="GO" id="GO:0046983">
    <property type="term" value="F:protein dimerization activity"/>
    <property type="evidence" value="ECO:0007669"/>
    <property type="project" value="InterPro"/>
</dbReference>
<gene>
    <name evidence="11" type="ORF">MENT_LOCUS53562</name>
</gene>
<keyword evidence="3 9" id="KW-0863">Zinc-finger</keyword>
<dbReference type="SMART" id="SM00614">
    <property type="entry name" value="ZnF_BED"/>
    <property type="match status" value="1"/>
</dbReference>
<name>A0A6V7XLI2_MELEN</name>
<evidence type="ECO:0000256" key="3">
    <source>
        <dbReference type="ARBA" id="ARBA00022771"/>
    </source>
</evidence>
<dbReference type="EMBL" id="CAJEWN010001801">
    <property type="protein sequence ID" value="CAD2200118.1"/>
    <property type="molecule type" value="Genomic_DNA"/>
</dbReference>
<organism evidence="11 12">
    <name type="scientific">Meloidogyne enterolobii</name>
    <name type="common">Root-knot nematode worm</name>
    <name type="synonym">Meloidogyne mayaguensis</name>
    <dbReference type="NCBI Taxonomy" id="390850"/>
    <lineage>
        <taxon>Eukaryota</taxon>
        <taxon>Metazoa</taxon>
        <taxon>Ecdysozoa</taxon>
        <taxon>Nematoda</taxon>
        <taxon>Chromadorea</taxon>
        <taxon>Rhabditida</taxon>
        <taxon>Tylenchina</taxon>
        <taxon>Tylenchomorpha</taxon>
        <taxon>Tylenchoidea</taxon>
        <taxon>Meloidogynidae</taxon>
        <taxon>Meloidogyninae</taxon>
        <taxon>Meloidogyne</taxon>
    </lineage>
</organism>
<dbReference type="GO" id="GO:0009791">
    <property type="term" value="P:post-embryonic development"/>
    <property type="evidence" value="ECO:0007669"/>
    <property type="project" value="UniProtKB-ARBA"/>
</dbReference>
<keyword evidence="8" id="KW-0539">Nucleus</keyword>
<evidence type="ECO:0000256" key="7">
    <source>
        <dbReference type="ARBA" id="ARBA00023163"/>
    </source>
</evidence>
<keyword evidence="4" id="KW-0862">Zinc</keyword>
<dbReference type="SUPFAM" id="SSF53098">
    <property type="entry name" value="Ribonuclease H-like"/>
    <property type="match status" value="1"/>
</dbReference>
<evidence type="ECO:0000256" key="8">
    <source>
        <dbReference type="ARBA" id="ARBA00023242"/>
    </source>
</evidence>
<dbReference type="Proteomes" id="UP000580250">
    <property type="component" value="Unassembled WGS sequence"/>
</dbReference>
<proteinExistence type="predicted"/>
<protein>
    <recommendedName>
        <fullName evidence="10">BED-type domain-containing protein</fullName>
    </recommendedName>
</protein>
<evidence type="ECO:0000259" key="10">
    <source>
        <dbReference type="PROSITE" id="PS50808"/>
    </source>
</evidence>
<dbReference type="OrthoDB" id="5833644at2759"/>
<keyword evidence="2" id="KW-0479">Metal-binding</keyword>
<dbReference type="InterPro" id="IPR012337">
    <property type="entry name" value="RNaseH-like_sf"/>
</dbReference>
<dbReference type="PANTHER" id="PTHR46481:SF10">
    <property type="entry name" value="ZINC FINGER BED DOMAIN-CONTAINING PROTEIN 39"/>
    <property type="match status" value="1"/>
</dbReference>
<evidence type="ECO:0000256" key="9">
    <source>
        <dbReference type="PROSITE-ProRule" id="PRU00027"/>
    </source>
</evidence>
<reference evidence="11 12" key="1">
    <citation type="submission" date="2020-08" db="EMBL/GenBank/DDBJ databases">
        <authorList>
            <person name="Koutsovoulos G."/>
            <person name="Danchin GJ E."/>
        </authorList>
    </citation>
    <scope>NUCLEOTIDE SEQUENCE [LARGE SCALE GENOMIC DNA]</scope>
</reference>
<sequence>MPKTSDIWKFFEKSTSENSAKCLICDKTLACNKGSTKGLWDHFKSMHEKEYCQFMNQEDVALKNQSSICKFIESDSQDDADIQIANLMIRQNCSFLFIESPELKKLFKLAYPRLELRGRQHFRKNVIPKMALNIRKKITQHVGDDYYAITSDGWSQITKSPALLSITIHHVNANFERGDFVLDAIPIESHSGIDIAKYIEESLKSNGLQMNKLICLIRDDASNMKRSSSLLGINSFQCIAHFIHLVMGDVVSMTELKDLTAKVRAWVIFCRTRKGRELLASMQSEQNLTSKQLILSVPTRWNSIYKMFKAFKEQKTVLLAIEAARRGFGNVKRSRTDLIPEELPSIDQSDFDFLKNLCPLLEIFNRETEKFSREKSTASTVISTTKRLRDFVHLHQFPQNILPIAEAIVRSMTDRVHTLCSNRILRVSMLLDPRFAYDSNLFTQENWKIVEQQLIALAKTFIFDNEPNREVVADLAISELQDNEFEDDESRGSESISYNIWSPGPKSPSVPLAISGEIESDLTSKIEVELAQYKAEKRIDIDGDIFLWWRQNGCKFNTLTRIAQMLHCIPSTSVSSERLFSKAGIIYSNDLRNR</sequence>
<dbReference type="InterPro" id="IPR052035">
    <property type="entry name" value="ZnF_BED_domain_contain"/>
</dbReference>
<evidence type="ECO:0000313" key="11">
    <source>
        <dbReference type="EMBL" id="CAD2200118.1"/>
    </source>
</evidence>
<accession>A0A6V7XLI2</accession>
<keyword evidence="5" id="KW-0805">Transcription regulation</keyword>
<dbReference type="Pfam" id="PF02892">
    <property type="entry name" value="zf-BED"/>
    <property type="match status" value="1"/>
</dbReference>
<keyword evidence="7" id="KW-0804">Transcription</keyword>